<sequence>MDNELDLVEPTMGPRKKAITWLIETPPKIREFAYQYYASEHYNALAKQAQTLIEEELKNLTDEKGDKVQAKVTCRAKKRDSLEEKLKMREIERGKKYESYEEIQKDVKDLAGVRIILYTPTQAQHDSVKKMVLGIWGSDYVEQIKHDGKSSSKGSKETHFDAQKKKGYVRKNLGYQAYHYRALMKKSHEKEGIYDHQQHDWVEIQVVSALGHAWAEAGHDVLYKSYAYGPPSEREERILDALSGLVSTGDLLLEEFRGLVNERTNRRWSSLEEFAIFLRRTDVLENEYEEAGYDTLGEGYRPDFSPDTANIVYCFLEIIDMHYPLAVRNTLQADLGYNHNPIKRLEEVATFNPNLKPPPGFLAPLCLILKMLSKYDEKNDNNRAISTTIRNDYSAHEKCVKMMEALMLLQMFAGGAAQAKNLLHNISLETPYRDSLNFVLQSPHRFDGTDPKFVEEGLQPAWEWFGNQVHDPASLCGLFFRLTIMGVSTGSGEFKLLRNLKIGSLSRPGTLED</sequence>
<evidence type="ECO:0000259" key="1">
    <source>
        <dbReference type="SMART" id="SM00954"/>
    </source>
</evidence>
<dbReference type="Pfam" id="PF04607">
    <property type="entry name" value="RelA_SpoT"/>
    <property type="match status" value="1"/>
</dbReference>
<organism evidence="2 3">
    <name type="scientific">Amniculicola lignicola CBS 123094</name>
    <dbReference type="NCBI Taxonomy" id="1392246"/>
    <lineage>
        <taxon>Eukaryota</taxon>
        <taxon>Fungi</taxon>
        <taxon>Dikarya</taxon>
        <taxon>Ascomycota</taxon>
        <taxon>Pezizomycotina</taxon>
        <taxon>Dothideomycetes</taxon>
        <taxon>Pleosporomycetidae</taxon>
        <taxon>Pleosporales</taxon>
        <taxon>Amniculicolaceae</taxon>
        <taxon>Amniculicola</taxon>
    </lineage>
</organism>
<reference evidence="2" key="1">
    <citation type="journal article" date="2020" name="Stud. Mycol.">
        <title>101 Dothideomycetes genomes: a test case for predicting lifestyles and emergence of pathogens.</title>
        <authorList>
            <person name="Haridas S."/>
            <person name="Albert R."/>
            <person name="Binder M."/>
            <person name="Bloem J."/>
            <person name="Labutti K."/>
            <person name="Salamov A."/>
            <person name="Andreopoulos B."/>
            <person name="Baker S."/>
            <person name="Barry K."/>
            <person name="Bills G."/>
            <person name="Bluhm B."/>
            <person name="Cannon C."/>
            <person name="Castanera R."/>
            <person name="Culley D."/>
            <person name="Daum C."/>
            <person name="Ezra D."/>
            <person name="Gonzalez J."/>
            <person name="Henrissat B."/>
            <person name="Kuo A."/>
            <person name="Liang C."/>
            <person name="Lipzen A."/>
            <person name="Lutzoni F."/>
            <person name="Magnuson J."/>
            <person name="Mondo S."/>
            <person name="Nolan M."/>
            <person name="Ohm R."/>
            <person name="Pangilinan J."/>
            <person name="Park H.-J."/>
            <person name="Ramirez L."/>
            <person name="Alfaro M."/>
            <person name="Sun H."/>
            <person name="Tritt A."/>
            <person name="Yoshinaga Y."/>
            <person name="Zwiers L.-H."/>
            <person name="Turgeon B."/>
            <person name="Goodwin S."/>
            <person name="Spatafora J."/>
            <person name="Crous P."/>
            <person name="Grigoriev I."/>
        </authorList>
    </citation>
    <scope>NUCLEOTIDE SEQUENCE</scope>
    <source>
        <strain evidence="2">CBS 123094</strain>
    </source>
</reference>
<dbReference type="Gene3D" id="3.30.460.10">
    <property type="entry name" value="Beta Polymerase, domain 2"/>
    <property type="match status" value="1"/>
</dbReference>
<dbReference type="Proteomes" id="UP000799779">
    <property type="component" value="Unassembled WGS sequence"/>
</dbReference>
<dbReference type="InterPro" id="IPR043519">
    <property type="entry name" value="NT_sf"/>
</dbReference>
<feature type="domain" description="RelA/SpoT" evidence="1">
    <location>
        <begin position="74"/>
        <end position="229"/>
    </location>
</feature>
<keyword evidence="3" id="KW-1185">Reference proteome</keyword>
<dbReference type="OrthoDB" id="4719016at2759"/>
<evidence type="ECO:0000313" key="3">
    <source>
        <dbReference type="Proteomes" id="UP000799779"/>
    </source>
</evidence>
<evidence type="ECO:0000313" key="2">
    <source>
        <dbReference type="EMBL" id="KAF1993575.1"/>
    </source>
</evidence>
<dbReference type="SUPFAM" id="SSF81301">
    <property type="entry name" value="Nucleotidyltransferase"/>
    <property type="match status" value="1"/>
</dbReference>
<dbReference type="SMART" id="SM00954">
    <property type="entry name" value="RelA_SpoT"/>
    <property type="match status" value="1"/>
</dbReference>
<dbReference type="GO" id="GO:0015969">
    <property type="term" value="P:guanosine tetraphosphate metabolic process"/>
    <property type="evidence" value="ECO:0007669"/>
    <property type="project" value="InterPro"/>
</dbReference>
<dbReference type="AlphaFoldDB" id="A0A6A5W372"/>
<gene>
    <name evidence="2" type="ORF">P154DRAFT_527681</name>
</gene>
<dbReference type="InterPro" id="IPR007685">
    <property type="entry name" value="RelA_SpoT"/>
</dbReference>
<accession>A0A6A5W372</accession>
<dbReference type="PANTHER" id="PTHR41773">
    <property type="entry name" value="GTP PYROPHOSPHATASE-RELATED"/>
    <property type="match status" value="1"/>
</dbReference>
<name>A0A6A5W372_9PLEO</name>
<dbReference type="EMBL" id="ML977696">
    <property type="protein sequence ID" value="KAF1993575.1"/>
    <property type="molecule type" value="Genomic_DNA"/>
</dbReference>
<dbReference type="CDD" id="cd05399">
    <property type="entry name" value="NT_Rel-Spo_like"/>
    <property type="match status" value="1"/>
</dbReference>
<proteinExistence type="predicted"/>
<dbReference type="PANTHER" id="PTHR41773:SF1">
    <property type="entry name" value="RELA_SPOT DOMAIN-CONTAINING PROTEIN"/>
    <property type="match status" value="1"/>
</dbReference>
<protein>
    <recommendedName>
        <fullName evidence="1">RelA/SpoT domain-containing protein</fullName>
    </recommendedName>
</protein>